<evidence type="ECO:0000313" key="4">
    <source>
        <dbReference type="EMBL" id="GGC48615.1"/>
    </source>
</evidence>
<reference evidence="4" key="2">
    <citation type="submission" date="2020-09" db="EMBL/GenBank/DDBJ databases">
        <authorList>
            <person name="Sun Q."/>
            <person name="Zhou Y."/>
        </authorList>
    </citation>
    <scope>NUCLEOTIDE SEQUENCE</scope>
    <source>
        <strain evidence="4">CGMCC 1.12919</strain>
    </source>
</reference>
<keyword evidence="5" id="KW-1185">Reference proteome</keyword>
<reference evidence="4" key="1">
    <citation type="journal article" date="2014" name="Int. J. Syst. Evol. Microbiol.">
        <title>Complete genome sequence of Corynebacterium casei LMG S-19264T (=DSM 44701T), isolated from a smear-ripened cheese.</title>
        <authorList>
            <consortium name="US DOE Joint Genome Institute (JGI-PGF)"/>
            <person name="Walter F."/>
            <person name="Albersmeier A."/>
            <person name="Kalinowski J."/>
            <person name="Ruckert C."/>
        </authorList>
    </citation>
    <scope>NUCLEOTIDE SEQUENCE</scope>
    <source>
        <strain evidence="4">CGMCC 1.12919</strain>
    </source>
</reference>
<feature type="domain" description="NAD-dependent epimerase/dehydratase" evidence="3">
    <location>
        <begin position="6"/>
        <end position="139"/>
    </location>
</feature>
<dbReference type="PANTHER" id="PTHR43000">
    <property type="entry name" value="DTDP-D-GLUCOSE 4,6-DEHYDRATASE-RELATED"/>
    <property type="match status" value="1"/>
</dbReference>
<dbReference type="InterPro" id="IPR036291">
    <property type="entry name" value="NAD(P)-bd_dom_sf"/>
</dbReference>
<evidence type="ECO:0000313" key="5">
    <source>
        <dbReference type="Proteomes" id="UP000637002"/>
    </source>
</evidence>
<sequence length="379" mass="40203">MAPRTVLIVGGAGFIGSHTADSLLALGHNVRVLDCLDPQVHGPSGRFPAYMASSIDMRRGDVRDMDAVVGALEGVDTVYHLAARTSTARSMYQMRDHVDVNVTGTATLWDAIAARGGVERVVLASSRAVYGEGAYRCEACGPVMPAGRSQAQLDDGLWDPRCPRCGASATCIATAEPQPPAPQSVYGATKLYQEQLSARAAATLGVALVVLRYFNVYGPRQALGNAYTGIANVFCARRLDGLPIELFEDGQPIRDFVSVHDVARANLLALSSAPPSGPVNVGSGVATTIREMAQAICRGLGLDPLIEVTGWSRVGDIRSCFADARMARETLGWRTEVELDAGIAELVRWVCGEERQGGAYAAMLEEIRGNGVLRVAATS</sequence>
<dbReference type="Pfam" id="PF01370">
    <property type="entry name" value="Epimerase"/>
    <property type="match status" value="2"/>
</dbReference>
<dbReference type="RefSeq" id="WP_188607499.1">
    <property type="nucleotide sequence ID" value="NZ_BMGG01000001.1"/>
</dbReference>
<protein>
    <submittedName>
        <fullName evidence="4">Nucleoside-diphosphate-sugar epimerase</fullName>
    </submittedName>
</protein>
<accession>A0A916TWV8</accession>
<proteinExistence type="inferred from homology"/>
<gene>
    <name evidence="4" type="ORF">GCM10010994_04740</name>
</gene>
<dbReference type="EMBL" id="BMGG01000001">
    <property type="protein sequence ID" value="GGC48615.1"/>
    <property type="molecule type" value="Genomic_DNA"/>
</dbReference>
<dbReference type="Proteomes" id="UP000637002">
    <property type="component" value="Unassembled WGS sequence"/>
</dbReference>
<dbReference type="InterPro" id="IPR001509">
    <property type="entry name" value="Epimerase_deHydtase"/>
</dbReference>
<comment type="pathway">
    <text evidence="1">Bacterial outer membrane biogenesis; LPS O-antigen biosynthesis.</text>
</comment>
<name>A0A916TWV8_9HYPH</name>
<evidence type="ECO:0000256" key="1">
    <source>
        <dbReference type="ARBA" id="ARBA00005125"/>
    </source>
</evidence>
<dbReference type="SUPFAM" id="SSF51735">
    <property type="entry name" value="NAD(P)-binding Rossmann-fold domains"/>
    <property type="match status" value="1"/>
</dbReference>
<organism evidence="4 5">
    <name type="scientific">Chelatococcus reniformis</name>
    <dbReference type="NCBI Taxonomy" id="1494448"/>
    <lineage>
        <taxon>Bacteria</taxon>
        <taxon>Pseudomonadati</taxon>
        <taxon>Pseudomonadota</taxon>
        <taxon>Alphaproteobacteria</taxon>
        <taxon>Hyphomicrobiales</taxon>
        <taxon>Chelatococcaceae</taxon>
        <taxon>Chelatococcus</taxon>
    </lineage>
</organism>
<feature type="domain" description="NAD-dependent epimerase/dehydratase" evidence="3">
    <location>
        <begin position="174"/>
        <end position="282"/>
    </location>
</feature>
<evidence type="ECO:0000259" key="3">
    <source>
        <dbReference type="Pfam" id="PF01370"/>
    </source>
</evidence>
<comment type="caution">
    <text evidence="4">The sequence shown here is derived from an EMBL/GenBank/DDBJ whole genome shotgun (WGS) entry which is preliminary data.</text>
</comment>
<comment type="similarity">
    <text evidence="2">Belongs to the NAD(P)-dependent epimerase/dehydratase family.</text>
</comment>
<dbReference type="AlphaFoldDB" id="A0A916TWV8"/>
<evidence type="ECO:0000256" key="2">
    <source>
        <dbReference type="ARBA" id="ARBA00007637"/>
    </source>
</evidence>
<dbReference type="Gene3D" id="3.40.50.720">
    <property type="entry name" value="NAD(P)-binding Rossmann-like Domain"/>
    <property type="match status" value="1"/>
</dbReference>